<proteinExistence type="inferred from homology"/>
<dbReference type="Gene3D" id="1.10.10.2840">
    <property type="entry name" value="PucR C-terminal helix-turn-helix domain"/>
    <property type="match status" value="1"/>
</dbReference>
<dbReference type="EMBL" id="BAAARN010000001">
    <property type="protein sequence ID" value="GAA2731625.1"/>
    <property type="molecule type" value="Genomic_DNA"/>
</dbReference>
<reference evidence="4" key="1">
    <citation type="journal article" date="2019" name="Int. J. Syst. Evol. Microbiol.">
        <title>The Global Catalogue of Microorganisms (GCM) 10K type strain sequencing project: providing services to taxonomists for standard genome sequencing and annotation.</title>
        <authorList>
            <consortium name="The Broad Institute Genomics Platform"/>
            <consortium name="The Broad Institute Genome Sequencing Center for Infectious Disease"/>
            <person name="Wu L."/>
            <person name="Ma J."/>
        </authorList>
    </citation>
    <scope>NUCLEOTIDE SEQUENCE [LARGE SCALE GENOMIC DNA]</scope>
    <source>
        <strain evidence="4">JCM 16378</strain>
    </source>
</reference>
<dbReference type="Gene3D" id="3.30.450.40">
    <property type="match status" value="1"/>
</dbReference>
<name>A0ABP6GUN2_9MICO</name>
<dbReference type="Pfam" id="PF17853">
    <property type="entry name" value="GGDEF_2"/>
    <property type="match status" value="1"/>
</dbReference>
<evidence type="ECO:0000313" key="3">
    <source>
        <dbReference type="EMBL" id="GAA2731625.1"/>
    </source>
</evidence>
<dbReference type="InterPro" id="IPR041522">
    <property type="entry name" value="CdaR_GGDEF"/>
</dbReference>
<gene>
    <name evidence="3" type="ORF">GCM10009867_05650</name>
</gene>
<dbReference type="RefSeq" id="WP_344190022.1">
    <property type="nucleotide sequence ID" value="NZ_BAAARN010000001.1"/>
</dbReference>
<dbReference type="InterPro" id="IPR025736">
    <property type="entry name" value="PucR_C-HTH_dom"/>
</dbReference>
<evidence type="ECO:0000259" key="2">
    <source>
        <dbReference type="SMART" id="SM00065"/>
    </source>
</evidence>
<dbReference type="Pfam" id="PF01590">
    <property type="entry name" value="GAF"/>
    <property type="match status" value="1"/>
</dbReference>
<evidence type="ECO:0000313" key="4">
    <source>
        <dbReference type="Proteomes" id="UP001501326"/>
    </source>
</evidence>
<dbReference type="PANTHER" id="PTHR33744:SF1">
    <property type="entry name" value="DNA-BINDING TRANSCRIPTIONAL ACTIVATOR ADER"/>
    <property type="match status" value="1"/>
</dbReference>
<dbReference type="SUPFAM" id="SSF55781">
    <property type="entry name" value="GAF domain-like"/>
    <property type="match status" value="1"/>
</dbReference>
<comment type="caution">
    <text evidence="3">The sequence shown here is derived from an EMBL/GenBank/DDBJ whole genome shotgun (WGS) entry which is preliminary data.</text>
</comment>
<dbReference type="PANTHER" id="PTHR33744">
    <property type="entry name" value="CARBOHYDRATE DIACID REGULATOR"/>
    <property type="match status" value="1"/>
</dbReference>
<keyword evidence="4" id="KW-1185">Reference proteome</keyword>
<comment type="similarity">
    <text evidence="1">Belongs to the CdaR family.</text>
</comment>
<organism evidence="3 4">
    <name type="scientific">Pedococcus aerophilus</name>
    <dbReference type="NCBI Taxonomy" id="436356"/>
    <lineage>
        <taxon>Bacteria</taxon>
        <taxon>Bacillati</taxon>
        <taxon>Actinomycetota</taxon>
        <taxon>Actinomycetes</taxon>
        <taxon>Micrococcales</taxon>
        <taxon>Intrasporangiaceae</taxon>
        <taxon>Pedococcus</taxon>
    </lineage>
</organism>
<dbReference type="SMART" id="SM00065">
    <property type="entry name" value="GAF"/>
    <property type="match status" value="1"/>
</dbReference>
<dbReference type="InterPro" id="IPR051448">
    <property type="entry name" value="CdaR-like_regulators"/>
</dbReference>
<protein>
    <submittedName>
        <fullName evidence="3">GAF domain-containing protein</fullName>
    </submittedName>
</protein>
<dbReference type="InterPro" id="IPR029016">
    <property type="entry name" value="GAF-like_dom_sf"/>
</dbReference>
<dbReference type="Pfam" id="PF13556">
    <property type="entry name" value="HTH_30"/>
    <property type="match status" value="1"/>
</dbReference>
<sequence length="616" mass="64330">MDAHDDSAMTLLRLLAEGAPASELGGVRDPGGEARELALRVRAAFDSRRRREAELTALVETARDLAALRDPSGILEAIVRRARTLIGTDVAYLTLYDPEAGDTFMRATDGSVSVEFQTVRLSLGDGLGGLVASTHKPYWSADYLNDHRFQHTGTIDSAVGDEGLVSICGTPLTVEDEFVGVLFAANRSPRPFSPDQVALLGSLAALAAVSIVQTRSADEVRRHTAGVERAAAAHDRFAELVLAGGGVDDITKALGDLLGGWVVLLGSEGECLSTHGDAPSTDDARAGSLTDSAVVRMTQASGRLAHDPAGDRWAIGVKAPQTPLGVLVLGGVGVLDDADRRTVERASVVSALVLLFERTAAEAEQRVRTDLVTDLVSGRGDPQALASRARGEGVDPSVPHAVLVADADDTVPRRTLLLAAHAAAGPDSVVGEHDGRVVALVPSDDAHQSAGELARRLGRLGRVSVGAAGPVSLADDVPATWAEAVRTVQALESLGLGGTGASSAHLGFAGLVVGSAPDVDGYVTDHLGPLLDYDAKRGSELVKTLQAYFDAGGSPRHAATQLHVHVNTVSQRLERIAALLGPHWQQPDPALELQLALRLRRLSAGASPATSPPRRR</sequence>
<feature type="domain" description="GAF" evidence="2">
    <location>
        <begin position="70"/>
        <end position="221"/>
    </location>
</feature>
<accession>A0ABP6GUN2</accession>
<evidence type="ECO:0000256" key="1">
    <source>
        <dbReference type="ARBA" id="ARBA00006754"/>
    </source>
</evidence>
<dbReference type="Proteomes" id="UP001501326">
    <property type="component" value="Unassembled WGS sequence"/>
</dbReference>
<dbReference type="InterPro" id="IPR003018">
    <property type="entry name" value="GAF"/>
</dbReference>
<dbReference type="InterPro" id="IPR042070">
    <property type="entry name" value="PucR_C-HTH_sf"/>
</dbReference>